<sequence>MSLNKRTRRVPNGARTLREFPKITLDQALDFAINAKRSEGLRDRTLLDYGKHYGYFLKWLNDKYPEVEYAGDITTAMVRDHIAFMKYDQVRYEGHKYISEENQRVGLSDTTVNIRLRTLKAIFNQLERDELLEINPFTKVKLIRQDVDLTNCLTDDEVKAILAQPNQRDFVGFRDYVAIVTILDSGLRISELLKISVTDIDFQTRFIVLPGEMNKNRKPRMVPISAHTAKLLLQLIEENRQFFTTNRIFMSSFGEPVTATHFNKRLKYYGEKAGVSGKKMTAHVYRHTWARAMILNGADPFTLQKMGGWSDIRTMRRYIQMDTGDMRKSHDAYSPADRFIKKRK</sequence>
<dbReference type="InterPro" id="IPR002104">
    <property type="entry name" value="Integrase_catalytic"/>
</dbReference>
<keyword evidence="3" id="KW-0233">DNA recombination</keyword>
<comment type="similarity">
    <text evidence="1">Belongs to the 'phage' integrase family.</text>
</comment>
<dbReference type="InterPro" id="IPR044068">
    <property type="entry name" value="CB"/>
</dbReference>
<dbReference type="RefSeq" id="WP_076178963.1">
    <property type="nucleotide sequence ID" value="NZ_MKQP01000011.1"/>
</dbReference>
<dbReference type="AlphaFoldDB" id="A0A1R0XET6"/>
<evidence type="ECO:0000313" key="7">
    <source>
        <dbReference type="EMBL" id="OMD33556.1"/>
    </source>
</evidence>
<feature type="domain" description="Core-binding (CB)" evidence="6">
    <location>
        <begin position="23"/>
        <end position="127"/>
    </location>
</feature>
<dbReference type="PROSITE" id="PS51898">
    <property type="entry name" value="TYR_RECOMBINASE"/>
    <property type="match status" value="1"/>
</dbReference>
<reference evidence="7 8" key="1">
    <citation type="submission" date="2016-10" db="EMBL/GenBank/DDBJ databases">
        <title>Paenibacillus species isolates.</title>
        <authorList>
            <person name="Beno S.M."/>
        </authorList>
    </citation>
    <scope>NUCLEOTIDE SEQUENCE [LARGE SCALE GENOMIC DNA]</scope>
    <source>
        <strain evidence="7 8">FSL H7-0604</strain>
    </source>
</reference>
<gene>
    <name evidence="7" type="ORF">BJP51_12280</name>
</gene>
<dbReference type="InterPro" id="IPR050090">
    <property type="entry name" value="Tyrosine_recombinase_XerCD"/>
</dbReference>
<organism evidence="7 8">
    <name type="scientific">Paenibacillus odorifer</name>
    <dbReference type="NCBI Taxonomy" id="189426"/>
    <lineage>
        <taxon>Bacteria</taxon>
        <taxon>Bacillati</taxon>
        <taxon>Bacillota</taxon>
        <taxon>Bacilli</taxon>
        <taxon>Bacillales</taxon>
        <taxon>Paenibacillaceae</taxon>
        <taxon>Paenibacillus</taxon>
    </lineage>
</organism>
<evidence type="ECO:0000256" key="2">
    <source>
        <dbReference type="ARBA" id="ARBA00023125"/>
    </source>
</evidence>
<dbReference type="SUPFAM" id="SSF56349">
    <property type="entry name" value="DNA breaking-rejoining enzymes"/>
    <property type="match status" value="1"/>
</dbReference>
<dbReference type="Gene3D" id="1.10.150.130">
    <property type="match status" value="1"/>
</dbReference>
<name>A0A1R0XET6_9BACL</name>
<dbReference type="GO" id="GO:0003677">
    <property type="term" value="F:DNA binding"/>
    <property type="evidence" value="ECO:0007669"/>
    <property type="project" value="UniProtKB-UniRule"/>
</dbReference>
<evidence type="ECO:0000256" key="3">
    <source>
        <dbReference type="ARBA" id="ARBA00023172"/>
    </source>
</evidence>
<evidence type="ECO:0000256" key="4">
    <source>
        <dbReference type="PROSITE-ProRule" id="PRU01248"/>
    </source>
</evidence>
<dbReference type="InterPro" id="IPR011010">
    <property type="entry name" value="DNA_brk_join_enz"/>
</dbReference>
<dbReference type="GO" id="GO:0006310">
    <property type="term" value="P:DNA recombination"/>
    <property type="evidence" value="ECO:0007669"/>
    <property type="project" value="UniProtKB-KW"/>
</dbReference>
<evidence type="ECO:0000259" key="5">
    <source>
        <dbReference type="PROSITE" id="PS51898"/>
    </source>
</evidence>
<evidence type="ECO:0000256" key="1">
    <source>
        <dbReference type="ARBA" id="ARBA00008857"/>
    </source>
</evidence>
<feature type="domain" description="Tyr recombinase" evidence="5">
    <location>
        <begin position="148"/>
        <end position="331"/>
    </location>
</feature>
<dbReference type="PANTHER" id="PTHR30349:SF64">
    <property type="entry name" value="PROPHAGE INTEGRASE INTD-RELATED"/>
    <property type="match status" value="1"/>
</dbReference>
<evidence type="ECO:0000259" key="6">
    <source>
        <dbReference type="PROSITE" id="PS51900"/>
    </source>
</evidence>
<protein>
    <submittedName>
        <fullName evidence="7">Integrase</fullName>
    </submittedName>
</protein>
<proteinExistence type="inferred from homology"/>
<dbReference type="Proteomes" id="UP000187465">
    <property type="component" value="Unassembled WGS sequence"/>
</dbReference>
<dbReference type="InterPro" id="IPR010998">
    <property type="entry name" value="Integrase_recombinase_N"/>
</dbReference>
<dbReference type="EMBL" id="MKQP01000011">
    <property type="protein sequence ID" value="OMD33556.1"/>
    <property type="molecule type" value="Genomic_DNA"/>
</dbReference>
<dbReference type="InterPro" id="IPR013762">
    <property type="entry name" value="Integrase-like_cat_sf"/>
</dbReference>
<keyword evidence="2 4" id="KW-0238">DNA-binding</keyword>
<dbReference type="PROSITE" id="PS51900">
    <property type="entry name" value="CB"/>
    <property type="match status" value="1"/>
</dbReference>
<dbReference type="GO" id="GO:0015074">
    <property type="term" value="P:DNA integration"/>
    <property type="evidence" value="ECO:0007669"/>
    <property type="project" value="InterPro"/>
</dbReference>
<comment type="caution">
    <text evidence="7">The sequence shown here is derived from an EMBL/GenBank/DDBJ whole genome shotgun (WGS) entry which is preliminary data.</text>
</comment>
<dbReference type="PANTHER" id="PTHR30349">
    <property type="entry name" value="PHAGE INTEGRASE-RELATED"/>
    <property type="match status" value="1"/>
</dbReference>
<dbReference type="Gene3D" id="1.10.443.10">
    <property type="entry name" value="Intergrase catalytic core"/>
    <property type="match status" value="1"/>
</dbReference>
<dbReference type="Pfam" id="PF00589">
    <property type="entry name" value="Phage_integrase"/>
    <property type="match status" value="1"/>
</dbReference>
<evidence type="ECO:0000313" key="8">
    <source>
        <dbReference type="Proteomes" id="UP000187465"/>
    </source>
</evidence>
<dbReference type="CDD" id="cd00397">
    <property type="entry name" value="DNA_BRE_C"/>
    <property type="match status" value="1"/>
</dbReference>
<accession>A0A1R0XET6</accession>